<proteinExistence type="predicted"/>
<dbReference type="PANTHER" id="PTHR43711:SF26">
    <property type="entry name" value="SENSOR HISTIDINE KINASE RCSC"/>
    <property type="match status" value="1"/>
</dbReference>
<evidence type="ECO:0000256" key="5">
    <source>
        <dbReference type="ARBA" id="ARBA00022777"/>
    </source>
</evidence>
<name>A0ABS0SRI0_9CAUL</name>
<dbReference type="Gene3D" id="3.30.565.10">
    <property type="entry name" value="Histidine kinase-like ATPase, C-terminal domain"/>
    <property type="match status" value="1"/>
</dbReference>
<dbReference type="Pfam" id="PF02518">
    <property type="entry name" value="HATPase_c"/>
    <property type="match status" value="1"/>
</dbReference>
<dbReference type="Gene3D" id="1.10.287.130">
    <property type="match status" value="1"/>
</dbReference>
<evidence type="ECO:0000256" key="7">
    <source>
        <dbReference type="SAM" id="MobiDB-lite"/>
    </source>
</evidence>
<sequence length="282" mass="29566">MSQTASADASLPAEDLAESGAGADSRQPQRPAEGPTATFRRAAARARRKAALDDQKRSFLRMVSHELRTPLNAVIGFSEILASELYGPLGAPQYKEYAKLVHESGLKLLKLVNQIVEIARLEGHVTDLDVAAEPLDEAVEDVMAQLRTECETRGVVLSAPDLVGMPAVLADRRGLRTILSNLLHNAVSHSPSGGVVTIEAQHAGGGLVEISIRDQGEGVEAADLPRLLKPFEQAGTSLTRSGEGAGLGLPIVDLLARAMNGALRLKSAPGSGLTAIVSLPAA</sequence>
<evidence type="ECO:0000256" key="4">
    <source>
        <dbReference type="ARBA" id="ARBA00022679"/>
    </source>
</evidence>
<dbReference type="InterPro" id="IPR036890">
    <property type="entry name" value="HATPase_C_sf"/>
</dbReference>
<dbReference type="InterPro" id="IPR036097">
    <property type="entry name" value="HisK_dim/P_sf"/>
</dbReference>
<dbReference type="GO" id="GO:0016301">
    <property type="term" value="F:kinase activity"/>
    <property type="evidence" value="ECO:0007669"/>
    <property type="project" value="UniProtKB-KW"/>
</dbReference>
<dbReference type="InterPro" id="IPR003594">
    <property type="entry name" value="HATPase_dom"/>
</dbReference>
<reference evidence="9 10" key="1">
    <citation type="submission" date="2020-11" db="EMBL/GenBank/DDBJ databases">
        <title>genome sequence of strain KACC 18849.</title>
        <authorList>
            <person name="Gao J."/>
            <person name="Zhang X."/>
        </authorList>
    </citation>
    <scope>NUCLEOTIDE SEQUENCE [LARGE SCALE GENOMIC DNA]</scope>
    <source>
        <strain evidence="9 10">KACC 18849</strain>
    </source>
</reference>
<dbReference type="Pfam" id="PF00512">
    <property type="entry name" value="HisKA"/>
    <property type="match status" value="1"/>
</dbReference>
<evidence type="ECO:0000313" key="9">
    <source>
        <dbReference type="EMBL" id="MBI1682210.1"/>
    </source>
</evidence>
<protein>
    <recommendedName>
        <fullName evidence="2">histidine kinase</fullName>
        <ecNumber evidence="2">2.7.13.3</ecNumber>
    </recommendedName>
</protein>
<keyword evidence="5 9" id="KW-0418">Kinase</keyword>
<dbReference type="PROSITE" id="PS50109">
    <property type="entry name" value="HIS_KIN"/>
    <property type="match status" value="1"/>
</dbReference>
<dbReference type="InterPro" id="IPR003661">
    <property type="entry name" value="HisK_dim/P_dom"/>
</dbReference>
<dbReference type="InterPro" id="IPR005467">
    <property type="entry name" value="His_kinase_dom"/>
</dbReference>
<accession>A0ABS0SRI0</accession>
<comment type="catalytic activity">
    <reaction evidence="1">
        <text>ATP + protein L-histidine = ADP + protein N-phospho-L-histidine.</text>
        <dbReference type="EC" id="2.7.13.3"/>
    </reaction>
</comment>
<dbReference type="SUPFAM" id="SSF47384">
    <property type="entry name" value="Homodimeric domain of signal transducing histidine kinase"/>
    <property type="match status" value="1"/>
</dbReference>
<dbReference type="CDD" id="cd00082">
    <property type="entry name" value="HisKA"/>
    <property type="match status" value="1"/>
</dbReference>
<gene>
    <name evidence="9" type="ORF">I4Q42_00840</name>
</gene>
<comment type="caution">
    <text evidence="9">The sequence shown here is derived from an EMBL/GenBank/DDBJ whole genome shotgun (WGS) entry which is preliminary data.</text>
</comment>
<dbReference type="InterPro" id="IPR004358">
    <property type="entry name" value="Sig_transdc_His_kin-like_C"/>
</dbReference>
<dbReference type="Proteomes" id="UP000639859">
    <property type="component" value="Unassembled WGS sequence"/>
</dbReference>
<dbReference type="EMBL" id="JADWOX010000001">
    <property type="protein sequence ID" value="MBI1682210.1"/>
    <property type="molecule type" value="Genomic_DNA"/>
</dbReference>
<evidence type="ECO:0000256" key="6">
    <source>
        <dbReference type="ARBA" id="ARBA00023012"/>
    </source>
</evidence>
<feature type="domain" description="Histidine kinase" evidence="8">
    <location>
        <begin position="62"/>
        <end position="282"/>
    </location>
</feature>
<evidence type="ECO:0000256" key="2">
    <source>
        <dbReference type="ARBA" id="ARBA00012438"/>
    </source>
</evidence>
<keyword evidence="6" id="KW-0902">Two-component regulatory system</keyword>
<keyword evidence="10" id="KW-1185">Reference proteome</keyword>
<dbReference type="SMART" id="SM00387">
    <property type="entry name" value="HATPase_c"/>
    <property type="match status" value="1"/>
</dbReference>
<dbReference type="SUPFAM" id="SSF55874">
    <property type="entry name" value="ATPase domain of HSP90 chaperone/DNA topoisomerase II/histidine kinase"/>
    <property type="match status" value="1"/>
</dbReference>
<evidence type="ECO:0000313" key="10">
    <source>
        <dbReference type="Proteomes" id="UP000639859"/>
    </source>
</evidence>
<keyword evidence="3" id="KW-0597">Phosphoprotein</keyword>
<dbReference type="SMART" id="SM00388">
    <property type="entry name" value="HisKA"/>
    <property type="match status" value="1"/>
</dbReference>
<feature type="region of interest" description="Disordered" evidence="7">
    <location>
        <begin position="1"/>
        <end position="45"/>
    </location>
</feature>
<dbReference type="InterPro" id="IPR050736">
    <property type="entry name" value="Sensor_HK_Regulatory"/>
</dbReference>
<keyword evidence="4" id="KW-0808">Transferase</keyword>
<evidence type="ECO:0000256" key="3">
    <source>
        <dbReference type="ARBA" id="ARBA00022553"/>
    </source>
</evidence>
<evidence type="ECO:0000259" key="8">
    <source>
        <dbReference type="PROSITE" id="PS50109"/>
    </source>
</evidence>
<dbReference type="EC" id="2.7.13.3" evidence="2"/>
<dbReference type="PRINTS" id="PR00344">
    <property type="entry name" value="BCTRLSENSOR"/>
</dbReference>
<evidence type="ECO:0000256" key="1">
    <source>
        <dbReference type="ARBA" id="ARBA00000085"/>
    </source>
</evidence>
<organism evidence="9 10">
    <name type="scientific">Caulobacter hibisci</name>
    <dbReference type="NCBI Taxonomy" id="2035993"/>
    <lineage>
        <taxon>Bacteria</taxon>
        <taxon>Pseudomonadati</taxon>
        <taxon>Pseudomonadota</taxon>
        <taxon>Alphaproteobacteria</taxon>
        <taxon>Caulobacterales</taxon>
        <taxon>Caulobacteraceae</taxon>
        <taxon>Caulobacter</taxon>
    </lineage>
</organism>
<dbReference type="PANTHER" id="PTHR43711">
    <property type="entry name" value="TWO-COMPONENT HISTIDINE KINASE"/>
    <property type="match status" value="1"/>
</dbReference>